<dbReference type="Proteomes" id="UP001234202">
    <property type="component" value="Unassembled WGS sequence"/>
</dbReference>
<evidence type="ECO:0000313" key="1">
    <source>
        <dbReference type="EMBL" id="KAJ9124858.1"/>
    </source>
</evidence>
<name>A0ACC2XLX6_9TREE</name>
<sequence>MPSSNERLGQASTADTPSMDVTSDIEIIEIGDSPVKRVDGPESSRQKIQKRKPLASHKADLQVAPMFTQMAASCSTSIGAGTSLKRKRDSIEESARPTSTGLQESNKQSASFAGPSPVSKVVRVDPLKAVQPLAERMRPTSLSHYVGQTSIVGPGSLLGSLLDNITEEGISAERIGQPEQVFSHEITSSLGSMIFWGPPGSGKTTLARLIARRVEAEFKELSATSSGAADVRKIFDQAKNQLRLTGRRTVLFIDEIHRFTKPQQDLFLPFVENGWVTLIGATTENPSFKGNYASISLQLFTITETIWCEVNGALLSRCRVFTLEKHSVPELEQILRNALFNLPAPVPRIPSTLIPFLADVSDGDARQALNSLELALSVCKKRETEEKQNVTVKDAGDETTAARSRVSDVQNSEETDEDRLLMTAIKKGLRKGYDRTGTERYDLISAMHKSIRGSDGSAALYWLARMLEGGEDPIYIARRLIVVASEDVGLADPQGLPLHCVAYLSEAKKSTRSYEAYNKAVALANETPLPGVPLQMRNAPTILMKQLGYGKDYSYNPGFAHPVHNVGSQVPLVSGIKDTAWLTVHPIRSSQEHLPSSLAESSTFGSDSLLHTEEQYRNRLGKEWNESRLRNWELMRNKGQDWEGRGGR</sequence>
<evidence type="ECO:0000313" key="2">
    <source>
        <dbReference type="Proteomes" id="UP001234202"/>
    </source>
</evidence>
<dbReference type="EMBL" id="JASBWV010000008">
    <property type="protein sequence ID" value="KAJ9124858.1"/>
    <property type="molecule type" value="Genomic_DNA"/>
</dbReference>
<gene>
    <name evidence="1" type="ORF">QFC24_002787</name>
</gene>
<keyword evidence="2" id="KW-1185">Reference proteome</keyword>
<protein>
    <submittedName>
        <fullName evidence="1">Uncharacterized protein</fullName>
    </submittedName>
</protein>
<reference evidence="1" key="1">
    <citation type="submission" date="2023-04" db="EMBL/GenBank/DDBJ databases">
        <title>Draft Genome sequencing of Naganishia species isolated from polar environments using Oxford Nanopore Technology.</title>
        <authorList>
            <person name="Leo P."/>
            <person name="Venkateswaran K."/>
        </authorList>
    </citation>
    <scope>NUCLEOTIDE SEQUENCE</scope>
    <source>
        <strain evidence="1">DBVPG 5303</strain>
    </source>
</reference>
<proteinExistence type="predicted"/>
<accession>A0ACC2XLX6</accession>
<organism evidence="1 2">
    <name type="scientific">Naganishia onofrii</name>
    <dbReference type="NCBI Taxonomy" id="1851511"/>
    <lineage>
        <taxon>Eukaryota</taxon>
        <taxon>Fungi</taxon>
        <taxon>Dikarya</taxon>
        <taxon>Basidiomycota</taxon>
        <taxon>Agaricomycotina</taxon>
        <taxon>Tremellomycetes</taxon>
        <taxon>Filobasidiales</taxon>
        <taxon>Filobasidiaceae</taxon>
        <taxon>Naganishia</taxon>
    </lineage>
</organism>
<comment type="caution">
    <text evidence="1">The sequence shown here is derived from an EMBL/GenBank/DDBJ whole genome shotgun (WGS) entry which is preliminary data.</text>
</comment>